<name>A0A9E2L4V8_9BACT</name>
<dbReference type="PANTHER" id="PTHR42771:SF2">
    <property type="entry name" value="IRON(3+)-HYDROXAMATE IMPORT ATP-BINDING PROTEIN FHUC"/>
    <property type="match status" value="1"/>
</dbReference>
<dbReference type="PROSITE" id="PS50893">
    <property type="entry name" value="ABC_TRANSPORTER_2"/>
    <property type="match status" value="1"/>
</dbReference>
<dbReference type="InterPro" id="IPR051535">
    <property type="entry name" value="Siderophore_ABC-ATPase"/>
</dbReference>
<dbReference type="Gene3D" id="3.40.50.300">
    <property type="entry name" value="P-loop containing nucleotide triphosphate hydrolases"/>
    <property type="match status" value="1"/>
</dbReference>
<keyword evidence="3" id="KW-1003">Cell membrane</keyword>
<dbReference type="InterPro" id="IPR003439">
    <property type="entry name" value="ABC_transporter-like_ATP-bd"/>
</dbReference>
<evidence type="ECO:0000256" key="1">
    <source>
        <dbReference type="ARBA" id="ARBA00004202"/>
    </source>
</evidence>
<evidence type="ECO:0000256" key="6">
    <source>
        <dbReference type="ARBA" id="ARBA00022840"/>
    </source>
</evidence>
<dbReference type="SUPFAM" id="SSF52540">
    <property type="entry name" value="P-loop containing nucleoside triphosphate hydrolases"/>
    <property type="match status" value="1"/>
</dbReference>
<dbReference type="Proteomes" id="UP000823865">
    <property type="component" value="Unassembled WGS sequence"/>
</dbReference>
<evidence type="ECO:0000313" key="12">
    <source>
        <dbReference type="Proteomes" id="UP000823865"/>
    </source>
</evidence>
<comment type="subcellular location">
    <subcellularLocation>
        <location evidence="1">Cell membrane</location>
        <topology evidence="1">Peripheral membrane protein</topology>
    </subcellularLocation>
</comment>
<dbReference type="SMART" id="SM00382">
    <property type="entry name" value="AAA"/>
    <property type="match status" value="1"/>
</dbReference>
<keyword evidence="8" id="KW-0406">Ion transport</keyword>
<accession>A0A9E2L4V8</accession>
<dbReference type="InterPro" id="IPR027417">
    <property type="entry name" value="P-loop_NTPase"/>
</dbReference>
<evidence type="ECO:0000313" key="11">
    <source>
        <dbReference type="EMBL" id="MBU3852571.1"/>
    </source>
</evidence>
<organism evidence="11 12">
    <name type="scientific">Candidatus Paraprevotella stercoravium</name>
    <dbReference type="NCBI Taxonomy" id="2838725"/>
    <lineage>
        <taxon>Bacteria</taxon>
        <taxon>Pseudomonadati</taxon>
        <taxon>Bacteroidota</taxon>
        <taxon>Bacteroidia</taxon>
        <taxon>Bacteroidales</taxon>
        <taxon>Prevotellaceae</taxon>
        <taxon>Paraprevotella</taxon>
    </lineage>
</organism>
<reference evidence="11" key="2">
    <citation type="submission" date="2021-04" db="EMBL/GenBank/DDBJ databases">
        <authorList>
            <person name="Gilroy R."/>
        </authorList>
    </citation>
    <scope>NUCLEOTIDE SEQUENCE</scope>
    <source>
        <strain evidence="11">G3-2149</strain>
    </source>
</reference>
<sequence>MNRRIPTLTMTGLTTGYRSKKNDYIVGRELSASLYSGELTCLIGTNGCGKSTLLRTLTAFLPSLKGKIVVRNRDLSDYSRDELSRLIGVVLTDKVDVRDLKVRDLVAMGRMPYTGFWGHLTEQDHILVDEAIRLVGICMLRNRPIHSLSDGELQKVLIAKTLAQETPFIFLDEPTAFLDYPSKVELFLLLRRLAREKQKTVFLSTHDLDLVLQMADRLWLLSQEQGLLTGIPEDLVAQGKLGDFFLHPHLLFSPEHMNFQVKTDVPDNGVKVKIEGAEGVVRTLLCRALSRYGIMTGDSSAAISVFVQNTADMPCYTLMKKTDILLKTDSIEELLQSISVSISVPE</sequence>
<dbReference type="GO" id="GO:0006826">
    <property type="term" value="P:iron ion transport"/>
    <property type="evidence" value="ECO:0007669"/>
    <property type="project" value="UniProtKB-KW"/>
</dbReference>
<evidence type="ECO:0000256" key="9">
    <source>
        <dbReference type="ARBA" id="ARBA00023136"/>
    </source>
</evidence>
<dbReference type="InterPro" id="IPR003593">
    <property type="entry name" value="AAA+_ATPase"/>
</dbReference>
<dbReference type="GO" id="GO:0016887">
    <property type="term" value="F:ATP hydrolysis activity"/>
    <property type="evidence" value="ECO:0007669"/>
    <property type="project" value="InterPro"/>
</dbReference>
<feature type="domain" description="ABC transporter" evidence="10">
    <location>
        <begin position="3"/>
        <end position="248"/>
    </location>
</feature>
<protein>
    <submittedName>
        <fullName evidence="11">ABC transporter ATP-binding protein</fullName>
    </submittedName>
</protein>
<dbReference type="Pfam" id="PF00005">
    <property type="entry name" value="ABC_tran"/>
    <property type="match status" value="1"/>
</dbReference>
<evidence type="ECO:0000256" key="5">
    <source>
        <dbReference type="ARBA" id="ARBA00022741"/>
    </source>
</evidence>
<dbReference type="PANTHER" id="PTHR42771">
    <property type="entry name" value="IRON(3+)-HYDROXAMATE IMPORT ATP-BINDING PROTEIN FHUC"/>
    <property type="match status" value="1"/>
</dbReference>
<keyword evidence="2" id="KW-0813">Transport</keyword>
<evidence type="ECO:0000256" key="7">
    <source>
        <dbReference type="ARBA" id="ARBA00023004"/>
    </source>
</evidence>
<dbReference type="AlphaFoldDB" id="A0A9E2L4V8"/>
<keyword evidence="6 11" id="KW-0067">ATP-binding</keyword>
<gene>
    <name evidence="11" type="ORF">H9789_01845</name>
</gene>
<evidence type="ECO:0000256" key="2">
    <source>
        <dbReference type="ARBA" id="ARBA00022448"/>
    </source>
</evidence>
<evidence type="ECO:0000256" key="3">
    <source>
        <dbReference type="ARBA" id="ARBA00022475"/>
    </source>
</evidence>
<dbReference type="GO" id="GO:0005524">
    <property type="term" value="F:ATP binding"/>
    <property type="evidence" value="ECO:0007669"/>
    <property type="project" value="UniProtKB-KW"/>
</dbReference>
<evidence type="ECO:0000256" key="8">
    <source>
        <dbReference type="ARBA" id="ARBA00023065"/>
    </source>
</evidence>
<evidence type="ECO:0000256" key="4">
    <source>
        <dbReference type="ARBA" id="ARBA00022496"/>
    </source>
</evidence>
<keyword evidence="4" id="KW-0410">Iron transport</keyword>
<reference evidence="11" key="1">
    <citation type="journal article" date="2021" name="PeerJ">
        <title>Extensive microbial diversity within the chicken gut microbiome revealed by metagenomics and culture.</title>
        <authorList>
            <person name="Gilroy R."/>
            <person name="Ravi A."/>
            <person name="Getino M."/>
            <person name="Pursley I."/>
            <person name="Horton D.L."/>
            <person name="Alikhan N.F."/>
            <person name="Baker D."/>
            <person name="Gharbi K."/>
            <person name="Hall N."/>
            <person name="Watson M."/>
            <person name="Adriaenssens E.M."/>
            <person name="Foster-Nyarko E."/>
            <person name="Jarju S."/>
            <person name="Secka A."/>
            <person name="Antonio M."/>
            <person name="Oren A."/>
            <person name="Chaudhuri R.R."/>
            <person name="La Ragione R."/>
            <person name="Hildebrand F."/>
            <person name="Pallen M.J."/>
        </authorList>
    </citation>
    <scope>NUCLEOTIDE SEQUENCE</scope>
    <source>
        <strain evidence="11">G3-2149</strain>
    </source>
</reference>
<keyword evidence="9" id="KW-0472">Membrane</keyword>
<evidence type="ECO:0000259" key="10">
    <source>
        <dbReference type="PROSITE" id="PS50893"/>
    </source>
</evidence>
<dbReference type="EMBL" id="JAHLFU010000032">
    <property type="protein sequence ID" value="MBU3852571.1"/>
    <property type="molecule type" value="Genomic_DNA"/>
</dbReference>
<dbReference type="GO" id="GO:0005886">
    <property type="term" value="C:plasma membrane"/>
    <property type="evidence" value="ECO:0007669"/>
    <property type="project" value="UniProtKB-SubCell"/>
</dbReference>
<keyword evidence="7" id="KW-0408">Iron</keyword>
<dbReference type="CDD" id="cd03214">
    <property type="entry name" value="ABC_Iron-Siderophores_B12_Hemin"/>
    <property type="match status" value="1"/>
</dbReference>
<comment type="caution">
    <text evidence="11">The sequence shown here is derived from an EMBL/GenBank/DDBJ whole genome shotgun (WGS) entry which is preliminary data.</text>
</comment>
<keyword evidence="5" id="KW-0547">Nucleotide-binding</keyword>
<proteinExistence type="predicted"/>